<dbReference type="EMBL" id="JBHSFO010000009">
    <property type="protein sequence ID" value="MFC4605013.1"/>
    <property type="molecule type" value="Genomic_DNA"/>
</dbReference>
<gene>
    <name evidence="1" type="ORF">ACFO6S_15040</name>
</gene>
<comment type="caution">
    <text evidence="1">The sequence shown here is derived from an EMBL/GenBank/DDBJ whole genome shotgun (WGS) entry which is preliminary data.</text>
</comment>
<dbReference type="Proteomes" id="UP001595914">
    <property type="component" value="Unassembled WGS sequence"/>
</dbReference>
<dbReference type="RefSeq" id="WP_378418285.1">
    <property type="nucleotide sequence ID" value="NZ_JBHSFO010000009.1"/>
</dbReference>
<accession>A0ABV9FSS7</accession>
<keyword evidence="2" id="KW-1185">Reference proteome</keyword>
<evidence type="ECO:0000313" key="1">
    <source>
        <dbReference type="EMBL" id="MFC4605013.1"/>
    </source>
</evidence>
<name>A0ABV9FSS7_9NOCA</name>
<protein>
    <recommendedName>
        <fullName evidence="3">Asp23/Gls24 family envelope stress response protein</fullName>
    </recommendedName>
</protein>
<reference evidence="2" key="1">
    <citation type="journal article" date="2019" name="Int. J. Syst. Evol. Microbiol.">
        <title>The Global Catalogue of Microorganisms (GCM) 10K type strain sequencing project: providing services to taxonomists for standard genome sequencing and annotation.</title>
        <authorList>
            <consortium name="The Broad Institute Genomics Platform"/>
            <consortium name="The Broad Institute Genome Sequencing Center for Infectious Disease"/>
            <person name="Wu L."/>
            <person name="Ma J."/>
        </authorList>
    </citation>
    <scope>NUCLEOTIDE SEQUENCE [LARGE SCALE GENOMIC DNA]</scope>
    <source>
        <strain evidence="2">CCUG 54520</strain>
    </source>
</reference>
<organism evidence="1 2">
    <name type="scientific">Rhodococcus kronopolitis</name>
    <dbReference type="NCBI Taxonomy" id="1460226"/>
    <lineage>
        <taxon>Bacteria</taxon>
        <taxon>Bacillati</taxon>
        <taxon>Actinomycetota</taxon>
        <taxon>Actinomycetes</taxon>
        <taxon>Mycobacteriales</taxon>
        <taxon>Nocardiaceae</taxon>
        <taxon>Rhodococcus</taxon>
    </lineage>
</organism>
<evidence type="ECO:0000313" key="2">
    <source>
        <dbReference type="Proteomes" id="UP001595914"/>
    </source>
</evidence>
<evidence type="ECO:0008006" key="3">
    <source>
        <dbReference type="Google" id="ProtNLM"/>
    </source>
</evidence>
<proteinExistence type="predicted"/>
<sequence>MSVPTGPEPEPAERIAALVLGVPGVAGLHGGQFGEVATYLPGRRVSGVTLTDTACAIHIGVSYPANVVDVAARVRTALAAEVTVPVHVTIEDVEPAEVRTQEPRT</sequence>